<reference evidence="2 3" key="1">
    <citation type="submission" date="2012-08" db="EMBL/GenBank/DDBJ databases">
        <title>Oryza genome evolution.</title>
        <authorList>
            <person name="Wing R.A."/>
        </authorList>
    </citation>
    <scope>NUCLEOTIDE SEQUENCE</scope>
</reference>
<feature type="compositionally biased region" description="Basic and acidic residues" evidence="1">
    <location>
        <begin position="1"/>
        <end position="10"/>
    </location>
</feature>
<dbReference type="AlphaFoldDB" id="A0A0D9X1A9"/>
<evidence type="ECO:0000313" key="3">
    <source>
        <dbReference type="Proteomes" id="UP000032180"/>
    </source>
</evidence>
<dbReference type="EnsemblPlants" id="LPERR07G18750.1">
    <property type="protein sequence ID" value="LPERR07G18750.1"/>
    <property type="gene ID" value="LPERR07G18750"/>
</dbReference>
<evidence type="ECO:0000313" key="2">
    <source>
        <dbReference type="EnsemblPlants" id="LPERR07G18750.1"/>
    </source>
</evidence>
<proteinExistence type="predicted"/>
<accession>A0A0D9X1A9</accession>
<reference evidence="2" key="3">
    <citation type="submission" date="2015-04" db="UniProtKB">
        <authorList>
            <consortium name="EnsemblPlants"/>
        </authorList>
    </citation>
    <scope>IDENTIFICATION</scope>
</reference>
<dbReference type="HOGENOM" id="CLU_2187720_0_0_1"/>
<dbReference type="Proteomes" id="UP000032180">
    <property type="component" value="Chromosome 7"/>
</dbReference>
<organism evidence="2 3">
    <name type="scientific">Leersia perrieri</name>
    <dbReference type="NCBI Taxonomy" id="77586"/>
    <lineage>
        <taxon>Eukaryota</taxon>
        <taxon>Viridiplantae</taxon>
        <taxon>Streptophyta</taxon>
        <taxon>Embryophyta</taxon>
        <taxon>Tracheophyta</taxon>
        <taxon>Spermatophyta</taxon>
        <taxon>Magnoliopsida</taxon>
        <taxon>Liliopsida</taxon>
        <taxon>Poales</taxon>
        <taxon>Poaceae</taxon>
        <taxon>BOP clade</taxon>
        <taxon>Oryzoideae</taxon>
        <taxon>Oryzeae</taxon>
        <taxon>Oryzinae</taxon>
        <taxon>Leersia</taxon>
    </lineage>
</organism>
<evidence type="ECO:0000256" key="1">
    <source>
        <dbReference type="SAM" id="MobiDB-lite"/>
    </source>
</evidence>
<feature type="region of interest" description="Disordered" evidence="1">
    <location>
        <begin position="1"/>
        <end position="26"/>
    </location>
</feature>
<feature type="region of interest" description="Disordered" evidence="1">
    <location>
        <begin position="80"/>
        <end position="109"/>
    </location>
</feature>
<reference evidence="3" key="2">
    <citation type="submission" date="2013-12" db="EMBL/GenBank/DDBJ databases">
        <authorList>
            <person name="Yu Y."/>
            <person name="Lee S."/>
            <person name="de Baynast K."/>
            <person name="Wissotski M."/>
            <person name="Liu L."/>
            <person name="Talag J."/>
            <person name="Goicoechea J."/>
            <person name="Angelova A."/>
            <person name="Jetty R."/>
            <person name="Kudrna D."/>
            <person name="Golser W."/>
            <person name="Rivera L."/>
            <person name="Zhang J."/>
            <person name="Wing R."/>
        </authorList>
    </citation>
    <scope>NUCLEOTIDE SEQUENCE</scope>
</reference>
<protein>
    <submittedName>
        <fullName evidence="2">Uncharacterized protein</fullName>
    </submittedName>
</protein>
<keyword evidence="3" id="KW-1185">Reference proteome</keyword>
<dbReference type="Gramene" id="LPERR07G18750.1">
    <property type="protein sequence ID" value="LPERR07G18750.1"/>
    <property type="gene ID" value="LPERR07G18750"/>
</dbReference>
<sequence length="109" mass="12306">MTTRGRDHDSSFFSSKPPQHKGSSIKPARPWLWPRFLFASLALAQLASSAQLALPSLLFFGFDRWRQPPLPHRPRVRREHVELPAPSEGHATPGPSTWKTDHALPTPRP</sequence>
<name>A0A0D9X1A9_9ORYZ</name>